<dbReference type="EMBL" id="JACXVP010000003">
    <property type="protein sequence ID" value="KAG5617852.1"/>
    <property type="molecule type" value="Genomic_DNA"/>
</dbReference>
<dbReference type="Proteomes" id="UP000824120">
    <property type="component" value="Chromosome 3"/>
</dbReference>
<reference evidence="2 3" key="1">
    <citation type="submission" date="2020-09" db="EMBL/GenBank/DDBJ databases">
        <title>De no assembly of potato wild relative species, Solanum commersonii.</title>
        <authorList>
            <person name="Cho K."/>
        </authorList>
    </citation>
    <scope>NUCLEOTIDE SEQUENCE [LARGE SCALE GENOMIC DNA]</scope>
    <source>
        <strain evidence="2">LZ3.2</strain>
        <tissue evidence="2">Leaf</tissue>
    </source>
</reference>
<keyword evidence="3" id="KW-1185">Reference proteome</keyword>
<comment type="caution">
    <text evidence="2">The sequence shown here is derived from an EMBL/GenBank/DDBJ whole genome shotgun (WGS) entry which is preliminary data.</text>
</comment>
<sequence length="86" mass="9915">MLVLPLRNHFWRFAEDIIDKSKRVMVQGDEKEGMLHKLEKKSKKSKKNAATSGLGGESDECDVKRKKKEKVENILENPTKSVMKML</sequence>
<evidence type="ECO:0000313" key="3">
    <source>
        <dbReference type="Proteomes" id="UP000824120"/>
    </source>
</evidence>
<dbReference type="AlphaFoldDB" id="A0A9J6A118"/>
<name>A0A9J6A118_SOLCO</name>
<accession>A0A9J6A118</accession>
<protein>
    <submittedName>
        <fullName evidence="2">Uncharacterized protein</fullName>
    </submittedName>
</protein>
<organism evidence="2 3">
    <name type="scientific">Solanum commersonii</name>
    <name type="common">Commerson's wild potato</name>
    <name type="synonym">Commerson's nightshade</name>
    <dbReference type="NCBI Taxonomy" id="4109"/>
    <lineage>
        <taxon>Eukaryota</taxon>
        <taxon>Viridiplantae</taxon>
        <taxon>Streptophyta</taxon>
        <taxon>Embryophyta</taxon>
        <taxon>Tracheophyta</taxon>
        <taxon>Spermatophyta</taxon>
        <taxon>Magnoliopsida</taxon>
        <taxon>eudicotyledons</taxon>
        <taxon>Gunneridae</taxon>
        <taxon>Pentapetalae</taxon>
        <taxon>asterids</taxon>
        <taxon>lamiids</taxon>
        <taxon>Solanales</taxon>
        <taxon>Solanaceae</taxon>
        <taxon>Solanoideae</taxon>
        <taxon>Solaneae</taxon>
        <taxon>Solanum</taxon>
    </lineage>
</organism>
<proteinExistence type="predicted"/>
<evidence type="ECO:0000313" key="2">
    <source>
        <dbReference type="EMBL" id="KAG5617852.1"/>
    </source>
</evidence>
<feature type="region of interest" description="Disordered" evidence="1">
    <location>
        <begin position="30"/>
        <end position="65"/>
    </location>
</feature>
<feature type="compositionally biased region" description="Basic residues" evidence="1">
    <location>
        <begin position="38"/>
        <end position="47"/>
    </location>
</feature>
<gene>
    <name evidence="2" type="ORF">H5410_017676</name>
</gene>
<evidence type="ECO:0000256" key="1">
    <source>
        <dbReference type="SAM" id="MobiDB-lite"/>
    </source>
</evidence>